<comment type="caution">
    <text evidence="2">The sequence shown here is derived from an EMBL/GenBank/DDBJ whole genome shotgun (WGS) entry which is preliminary data.</text>
</comment>
<dbReference type="PANTHER" id="PTHR39966:SF1">
    <property type="entry name" value="HEMERYTHRIN-LIKE DOMAIN-CONTAINING PROTEIN"/>
    <property type="match status" value="1"/>
</dbReference>
<sequence>MLGEMISREHSYMVRLLVVLDEKLKNLQQDKEINYHIVHDVITYLQSHSEHTHHPKEDIIYHYYMQHYGNVSTIANLAKEHKILAKVTQDFAELIDMVLQDAIVPKDVFIRQLDHFIHEQKRHLDFEEREILPKLKREFSLQDWKEVEALWGEEVNDPLFGQDIEKEYYRLSEYINKS</sequence>
<proteinExistence type="predicted"/>
<dbReference type="OrthoDB" id="7349010at2"/>
<evidence type="ECO:0000313" key="2">
    <source>
        <dbReference type="EMBL" id="RCS72569.1"/>
    </source>
</evidence>
<dbReference type="GO" id="GO:0005886">
    <property type="term" value="C:plasma membrane"/>
    <property type="evidence" value="ECO:0007669"/>
    <property type="project" value="TreeGrafter"/>
</dbReference>
<accession>A0A368LKY7</accession>
<feature type="domain" description="Hemerythrin-like" evidence="1">
    <location>
        <begin position="4"/>
        <end position="135"/>
    </location>
</feature>
<dbReference type="Gene3D" id="1.20.120.520">
    <property type="entry name" value="nmb1532 protein domain like"/>
    <property type="match status" value="1"/>
</dbReference>
<dbReference type="Pfam" id="PF01814">
    <property type="entry name" value="Hemerythrin"/>
    <property type="match status" value="1"/>
</dbReference>
<dbReference type="PANTHER" id="PTHR39966">
    <property type="entry name" value="BLL2471 PROTEIN-RELATED"/>
    <property type="match status" value="1"/>
</dbReference>
<dbReference type="Proteomes" id="UP000252479">
    <property type="component" value="Unassembled WGS sequence"/>
</dbReference>
<dbReference type="RefSeq" id="WP_086961805.1">
    <property type="nucleotide sequence ID" value="NZ_AP018680.1"/>
</dbReference>
<organism evidence="2 3">
    <name type="scientific">Vibrio casei</name>
    <dbReference type="NCBI Taxonomy" id="673372"/>
    <lineage>
        <taxon>Bacteria</taxon>
        <taxon>Pseudomonadati</taxon>
        <taxon>Pseudomonadota</taxon>
        <taxon>Gammaproteobacteria</taxon>
        <taxon>Vibrionales</taxon>
        <taxon>Vibrionaceae</taxon>
        <taxon>Vibrio</taxon>
    </lineage>
</organism>
<name>A0A368LKY7_9VIBR</name>
<dbReference type="GeneID" id="303187761"/>
<protein>
    <submittedName>
        <fullName evidence="2">Hemerythrin domain-containing protein</fullName>
    </submittedName>
</protein>
<keyword evidence="3" id="KW-1185">Reference proteome</keyword>
<reference evidence="2 3" key="1">
    <citation type="journal article" date="2017" name="Elife">
        <title>Extensive horizontal gene transfer in cheese-associated bacteria.</title>
        <authorList>
            <person name="Bonham K.S."/>
            <person name="Wolfe B.E."/>
            <person name="Dutton R.J."/>
        </authorList>
    </citation>
    <scope>NUCLEOTIDE SEQUENCE [LARGE SCALE GENOMIC DNA]</scope>
    <source>
        <strain evidence="2 3">JB196</strain>
    </source>
</reference>
<dbReference type="InterPro" id="IPR012312">
    <property type="entry name" value="Hemerythrin-like"/>
</dbReference>
<dbReference type="AlphaFoldDB" id="A0A368LKY7"/>
<dbReference type="EMBL" id="QPGL01000001">
    <property type="protein sequence ID" value="RCS72569.1"/>
    <property type="molecule type" value="Genomic_DNA"/>
</dbReference>
<evidence type="ECO:0000259" key="1">
    <source>
        <dbReference type="Pfam" id="PF01814"/>
    </source>
</evidence>
<gene>
    <name evidence="2" type="ORF">CIK83_02470</name>
</gene>
<evidence type="ECO:0000313" key="3">
    <source>
        <dbReference type="Proteomes" id="UP000252479"/>
    </source>
</evidence>